<gene>
    <name evidence="3" type="ORF">LWC34_06770</name>
</gene>
<comment type="caution">
    <text evidence="3">The sequence shown here is derived from an EMBL/GenBank/DDBJ whole genome shotgun (WGS) entry which is preliminary data.</text>
</comment>
<dbReference type="Pfam" id="PF22564">
    <property type="entry name" value="HAAS"/>
    <property type="match status" value="1"/>
</dbReference>
<accession>A0ABS8Z3N8</accession>
<feature type="compositionally biased region" description="Low complexity" evidence="1">
    <location>
        <begin position="393"/>
        <end position="408"/>
    </location>
</feature>
<evidence type="ECO:0000313" key="3">
    <source>
        <dbReference type="EMBL" id="MCE7002534.1"/>
    </source>
</evidence>
<feature type="region of interest" description="Disordered" evidence="1">
    <location>
        <begin position="329"/>
        <end position="416"/>
    </location>
</feature>
<evidence type="ECO:0000313" key="4">
    <source>
        <dbReference type="Proteomes" id="UP001521150"/>
    </source>
</evidence>
<dbReference type="RefSeq" id="WP_233723735.1">
    <property type="nucleotide sequence ID" value="NZ_JAJVCN010000001.1"/>
</dbReference>
<keyword evidence="2" id="KW-1133">Transmembrane helix</keyword>
<feature type="transmembrane region" description="Helical" evidence="2">
    <location>
        <begin position="232"/>
        <end position="253"/>
    </location>
</feature>
<dbReference type="Proteomes" id="UP001521150">
    <property type="component" value="Unassembled WGS sequence"/>
</dbReference>
<protein>
    <recommendedName>
        <fullName evidence="5">Proline-rich protein</fullName>
    </recommendedName>
</protein>
<feature type="compositionally biased region" description="Pro residues" evidence="1">
    <location>
        <begin position="380"/>
        <end position="392"/>
    </location>
</feature>
<feature type="compositionally biased region" description="Basic and acidic residues" evidence="1">
    <location>
        <begin position="329"/>
        <end position="348"/>
    </location>
</feature>
<feature type="transmembrane region" description="Helical" evidence="2">
    <location>
        <begin position="181"/>
        <end position="200"/>
    </location>
</feature>
<evidence type="ECO:0000256" key="2">
    <source>
        <dbReference type="SAM" id="Phobius"/>
    </source>
</evidence>
<feature type="transmembrane region" description="Helical" evidence="2">
    <location>
        <begin position="206"/>
        <end position="223"/>
    </location>
</feature>
<keyword evidence="2" id="KW-0812">Transmembrane</keyword>
<keyword evidence="4" id="KW-1185">Reference proteome</keyword>
<name>A0ABS8Z3N8_9PSEU</name>
<sequence>MTDKPTAVRVYLARVRTSLADLPASEVEEILDDVRPHLADVELELGPDARIDAMIERLGTPESYAAELRASGGYPPASEAAKTYAASGLVRPRIALWGLVISALGCGVVAFVAAVNLEADALLALALPLPIFIASLALLLTNGVESVLALPEMKWLSETVDRAREKDGPGKVIRFLESMKPAWWVVCAAVLVAFGLMLMLRHRQAVLLLPLLAAIGVAAVWAGQRVRGDRRLLWMVVPVSMFAVGGMLGGFGATADLIGSRTSYPTATSNYYSSSDSYGTKQLTYGGNTVENIYAFDAEGEPLTDVYLYDEQGRPITLTRFGCRDTNVSREKVGEDNRFPRPQIERTEQPFTDGEGRAAGYRTKCRENKEVPFSAAIPKIPAPSATPSPTPSSQPSTPVPSSTSTSTPPASPTPTK</sequence>
<evidence type="ECO:0000256" key="1">
    <source>
        <dbReference type="SAM" id="MobiDB-lite"/>
    </source>
</evidence>
<feature type="transmembrane region" description="Helical" evidence="2">
    <location>
        <begin position="121"/>
        <end position="144"/>
    </location>
</feature>
<proteinExistence type="predicted"/>
<feature type="transmembrane region" description="Helical" evidence="2">
    <location>
        <begin position="94"/>
        <end position="115"/>
    </location>
</feature>
<reference evidence="3 4" key="1">
    <citation type="submission" date="2021-12" db="EMBL/GenBank/DDBJ databases">
        <title>Genome sequence of Kibdelosporangium philippinense ATCC 49844.</title>
        <authorList>
            <person name="Fedorov E.A."/>
            <person name="Omeragic M."/>
            <person name="Shalygina K.F."/>
            <person name="Maclea K.S."/>
        </authorList>
    </citation>
    <scope>NUCLEOTIDE SEQUENCE [LARGE SCALE GENOMIC DNA]</scope>
    <source>
        <strain evidence="3 4">ATCC 49844</strain>
    </source>
</reference>
<evidence type="ECO:0008006" key="5">
    <source>
        <dbReference type="Google" id="ProtNLM"/>
    </source>
</evidence>
<keyword evidence="2" id="KW-0472">Membrane</keyword>
<organism evidence="3 4">
    <name type="scientific">Kibdelosporangium philippinense</name>
    <dbReference type="NCBI Taxonomy" id="211113"/>
    <lineage>
        <taxon>Bacteria</taxon>
        <taxon>Bacillati</taxon>
        <taxon>Actinomycetota</taxon>
        <taxon>Actinomycetes</taxon>
        <taxon>Pseudonocardiales</taxon>
        <taxon>Pseudonocardiaceae</taxon>
        <taxon>Kibdelosporangium</taxon>
    </lineage>
</organism>
<dbReference type="EMBL" id="JAJVCN010000001">
    <property type="protein sequence ID" value="MCE7002534.1"/>
    <property type="molecule type" value="Genomic_DNA"/>
</dbReference>